<accession>A0A556N774</accession>
<evidence type="ECO:0000259" key="2">
    <source>
        <dbReference type="PROSITE" id="PS50093"/>
    </source>
</evidence>
<dbReference type="PROSITE" id="PS50093">
    <property type="entry name" value="PKD"/>
    <property type="match status" value="2"/>
</dbReference>
<dbReference type="AlphaFoldDB" id="A0A556N774"/>
<dbReference type="InterPro" id="IPR022409">
    <property type="entry name" value="PKD/Chitinase_dom"/>
</dbReference>
<dbReference type="SUPFAM" id="SSF49299">
    <property type="entry name" value="PKD domain"/>
    <property type="match status" value="2"/>
</dbReference>
<evidence type="ECO:0000313" key="3">
    <source>
        <dbReference type="EMBL" id="TSJ47869.1"/>
    </source>
</evidence>
<name>A0A556N774_9FLAO</name>
<comment type="caution">
    <text evidence="3">The sequence shown here is derived from an EMBL/GenBank/DDBJ whole genome shotgun (WGS) entry which is preliminary data.</text>
</comment>
<dbReference type="InterPro" id="IPR000601">
    <property type="entry name" value="PKD_dom"/>
</dbReference>
<feature type="region of interest" description="Disordered" evidence="1">
    <location>
        <begin position="189"/>
        <end position="211"/>
    </location>
</feature>
<dbReference type="Proteomes" id="UP000316008">
    <property type="component" value="Unassembled WGS sequence"/>
</dbReference>
<reference evidence="3 4" key="1">
    <citation type="submission" date="2019-07" db="EMBL/GenBank/DDBJ databases">
        <authorList>
            <person name="Huq M.A."/>
        </authorList>
    </citation>
    <scope>NUCLEOTIDE SEQUENCE [LARGE SCALE GENOMIC DNA]</scope>
    <source>
        <strain evidence="3 4">MAH-3</strain>
    </source>
</reference>
<evidence type="ECO:0000256" key="1">
    <source>
        <dbReference type="SAM" id="MobiDB-lite"/>
    </source>
</evidence>
<dbReference type="SMART" id="SM00089">
    <property type="entry name" value="PKD"/>
    <property type="match status" value="2"/>
</dbReference>
<gene>
    <name evidence="3" type="ORF">FO442_01705</name>
</gene>
<organism evidence="3 4">
    <name type="scientific">Fluviicola chungangensis</name>
    <dbReference type="NCBI Taxonomy" id="2597671"/>
    <lineage>
        <taxon>Bacteria</taxon>
        <taxon>Pseudomonadati</taxon>
        <taxon>Bacteroidota</taxon>
        <taxon>Flavobacteriia</taxon>
        <taxon>Flavobacteriales</taxon>
        <taxon>Crocinitomicaceae</taxon>
        <taxon>Fluviicola</taxon>
    </lineage>
</organism>
<dbReference type="InterPro" id="IPR035986">
    <property type="entry name" value="PKD_dom_sf"/>
</dbReference>
<feature type="domain" description="PKD" evidence="2">
    <location>
        <begin position="668"/>
        <end position="706"/>
    </location>
</feature>
<proteinExistence type="predicted"/>
<dbReference type="RefSeq" id="WP_144331404.1">
    <property type="nucleotide sequence ID" value="NZ_VLPL01000001.1"/>
</dbReference>
<dbReference type="OrthoDB" id="1652165at2"/>
<keyword evidence="4" id="KW-1185">Reference proteome</keyword>
<dbReference type="Pfam" id="PF18911">
    <property type="entry name" value="PKD_4"/>
    <property type="match status" value="2"/>
</dbReference>
<protein>
    <recommendedName>
        <fullName evidence="2">PKD domain-containing protein</fullName>
    </recommendedName>
</protein>
<evidence type="ECO:0000313" key="4">
    <source>
        <dbReference type="Proteomes" id="UP000316008"/>
    </source>
</evidence>
<dbReference type="EMBL" id="VLPL01000001">
    <property type="protein sequence ID" value="TSJ47869.1"/>
    <property type="molecule type" value="Genomic_DNA"/>
</dbReference>
<sequence length="814" mass="84761">MINQYTPVTSISCNQIEVQNTSFLSVGDRVLIIQMKGAEINTGNTPAFGTITDYHHCGRYEFATVSSISGNAVSFQYRLLNTYEVTGYVQLIRVPQYTNVTVTGTLTAQGWNGSTGGVLVMEVSGTLTLNAPVSLNGKGFNGSFSSLNPDGGCGNFPDYFYPVASGYGAQKGEGIAEVPFTMNGGRGALGNGGGGGNKHNTGGGGGSNGTKGGRGGDQAFFCGQQPVGGEGGTALDYSNGRLFMGGGGGSPDFNDGAGSAGGNGGGIILIRAATILSNNMIIESCGENVVSVPNTIGDGAGGGGAGGTIALDVNAFSGNVILRVDGGNGGDIQTTYPSCFGPGGGGGTGAIQFSGSVLPAANVTTSFVPGDPGINISNNSNCAQQPYGATAGQWGPLYSFNIGFPESTVPFSSINIGPDIEVCEESVTITTTIIAASYLWSTGETTPYITVSTSGDYWLSVVYGPTSCSARDTISVNLNNLSIDAGPDQTICSGENVLLHAFSMSNNAVMSWNNGVVNDQPFYPQMTTVYTVVAVSPNGECTATDSVLVTVNPFPVISVNPSVTSGCAPLTVSFNNTTTDCTSSTWTFSDGTTISGCGNQSVIFDNPGCYDLSLEVTSSGGCVDTMDFDSLICVSASPTALFSPVPAILNDENSTTTMINNSVGGNQYEWNFGDNTFSTLFEPAHSYSPNAFGSYRIALTVTNEDGCSDIAYGVIYMEGGSIYYVPNTFTPDGNEFNQVFRPVFAYGVDPADFNFLVFNRWGEVVFESNDPEVGWDGTYHDELVSDGIYIWRIEFGSIWNSEREVVHGHVNLLK</sequence>
<dbReference type="Pfam" id="PF13585">
    <property type="entry name" value="CHU_C"/>
    <property type="match status" value="1"/>
</dbReference>
<dbReference type="InterPro" id="IPR013783">
    <property type="entry name" value="Ig-like_fold"/>
</dbReference>
<dbReference type="Gene3D" id="2.60.40.10">
    <property type="entry name" value="Immunoglobulins"/>
    <property type="match status" value="2"/>
</dbReference>
<feature type="domain" description="PKD" evidence="2">
    <location>
        <begin position="553"/>
        <end position="639"/>
    </location>
</feature>
<dbReference type="CDD" id="cd00146">
    <property type="entry name" value="PKD"/>
    <property type="match status" value="2"/>
</dbReference>